<protein>
    <recommendedName>
        <fullName evidence="3">RHS repeat protein</fullName>
    </recommendedName>
</protein>
<proteinExistence type="predicted"/>
<dbReference type="OrthoDB" id="8563989at2"/>
<reference evidence="1 2" key="1">
    <citation type="submission" date="2019-09" db="EMBL/GenBank/DDBJ databases">
        <title>Ecophysiology of the spiral-shaped methanotroph Methylospira mobilis as revealed by the complete genome sequence.</title>
        <authorList>
            <person name="Oshkin I.Y."/>
            <person name="Dedysh S.N."/>
            <person name="Miroshnikov K."/>
            <person name="Danilova O.V."/>
            <person name="Hakobyan A."/>
            <person name="Liesack W."/>
        </authorList>
    </citation>
    <scope>NUCLEOTIDE SEQUENCE [LARGE SCALE GENOMIC DNA]</scope>
    <source>
        <strain evidence="1 2">Shm1</strain>
    </source>
</reference>
<accession>A0A5Q0BLQ5</accession>
<evidence type="ECO:0000313" key="1">
    <source>
        <dbReference type="EMBL" id="QFY43151.1"/>
    </source>
</evidence>
<organism evidence="1 2">
    <name type="scientific">Candidatus Methylospira mobilis</name>
    <dbReference type="NCBI Taxonomy" id="1808979"/>
    <lineage>
        <taxon>Bacteria</taxon>
        <taxon>Pseudomonadati</taxon>
        <taxon>Pseudomonadota</taxon>
        <taxon>Gammaproteobacteria</taxon>
        <taxon>Methylococcales</taxon>
        <taxon>Methylococcaceae</taxon>
        <taxon>Candidatus Methylospira</taxon>
    </lineage>
</organism>
<dbReference type="EMBL" id="CP044205">
    <property type="protein sequence ID" value="QFY43151.1"/>
    <property type="molecule type" value="Genomic_DNA"/>
</dbReference>
<evidence type="ECO:0000313" key="2">
    <source>
        <dbReference type="Proteomes" id="UP000325755"/>
    </source>
</evidence>
<keyword evidence="2" id="KW-1185">Reference proteome</keyword>
<evidence type="ECO:0008006" key="3">
    <source>
        <dbReference type="Google" id="ProtNLM"/>
    </source>
</evidence>
<gene>
    <name evidence="1" type="ORF">F6R98_11405</name>
</gene>
<dbReference type="Pfam" id="PF19653">
    <property type="entry name" value="DUF6156"/>
    <property type="match status" value="1"/>
</dbReference>
<dbReference type="InterPro" id="IPR046154">
    <property type="entry name" value="DUF6156"/>
</dbReference>
<dbReference type="InParanoid" id="A0A5Q0BLQ5"/>
<dbReference type="Proteomes" id="UP000325755">
    <property type="component" value="Chromosome"/>
</dbReference>
<dbReference type="AlphaFoldDB" id="A0A5Q0BLQ5"/>
<sequence>MSEEPSGTRRFFLSYTGVQLPFNLVNELDEQQIENRNTYFCGYFDEQGRLTALHKLVYGELEIQHRYVYHENGVLMRAEVIDIDGDVTMLEFDEHGKAVSG</sequence>
<dbReference type="KEGG" id="mmob:F6R98_11405"/>
<dbReference type="RefSeq" id="WP_153249133.1">
    <property type="nucleotide sequence ID" value="NZ_CP044205.1"/>
</dbReference>
<name>A0A5Q0BLQ5_9GAMM</name>